<dbReference type="EMBL" id="JABAGA010000009">
    <property type="protein sequence ID" value="NMF10311.1"/>
    <property type="molecule type" value="Genomic_DNA"/>
</dbReference>
<dbReference type="AlphaFoldDB" id="A0A7X9SYE4"/>
<evidence type="ECO:0000313" key="3">
    <source>
        <dbReference type="Proteomes" id="UP000589552"/>
    </source>
</evidence>
<organism evidence="2 3">
    <name type="scientific">Corynebacterium xerosis</name>
    <dbReference type="NCBI Taxonomy" id="1725"/>
    <lineage>
        <taxon>Bacteria</taxon>
        <taxon>Bacillati</taxon>
        <taxon>Actinomycetota</taxon>
        <taxon>Actinomycetes</taxon>
        <taxon>Mycobacteriales</taxon>
        <taxon>Corynebacteriaceae</taxon>
        <taxon>Corynebacterium</taxon>
    </lineage>
</organism>
<dbReference type="Proteomes" id="UP000589552">
    <property type="component" value="Unassembled WGS sequence"/>
</dbReference>
<accession>A0A7X9SYE4</accession>
<comment type="caution">
    <text evidence="2">The sequence shown here is derived from an EMBL/GenBank/DDBJ whole genome shotgun (WGS) entry which is preliminary data.</text>
</comment>
<keyword evidence="1" id="KW-0812">Transmembrane</keyword>
<evidence type="ECO:0000313" key="2">
    <source>
        <dbReference type="EMBL" id="NMF10311.1"/>
    </source>
</evidence>
<dbReference type="GeneID" id="95320023"/>
<sequence>MMEDHGRDGYENRESVWRRSVSSAKYAAGERVRFHPVLVLVLIAIAWGIVAAMNGLDASLSFLPWAVALAYPVLAVLWVVVFLAVLVMALILLPLGDGVEGLLEKRAVRKNKRRRSGDVARRDQFNRWDRGGNSYF</sequence>
<protein>
    <submittedName>
        <fullName evidence="2">Uncharacterized protein</fullName>
    </submittedName>
</protein>
<proteinExistence type="predicted"/>
<reference evidence="2 3" key="1">
    <citation type="submission" date="2020-04" db="EMBL/GenBank/DDBJ databases">
        <authorList>
            <person name="Hitch T.C.A."/>
            <person name="Wylensek D."/>
            <person name="Clavel T."/>
        </authorList>
    </citation>
    <scope>NUCLEOTIDE SEQUENCE [LARGE SCALE GENOMIC DNA]</scope>
    <source>
        <strain evidence="2 3">BL-383-APC-2I</strain>
    </source>
</reference>
<feature type="transmembrane region" description="Helical" evidence="1">
    <location>
        <begin position="62"/>
        <end position="95"/>
    </location>
</feature>
<keyword evidence="1" id="KW-1133">Transmembrane helix</keyword>
<keyword evidence="1" id="KW-0472">Membrane</keyword>
<gene>
    <name evidence="2" type="ORF">HF852_12005</name>
</gene>
<dbReference type="RefSeq" id="WP_146780656.1">
    <property type="nucleotide sequence ID" value="NZ_JABAGA010000009.1"/>
</dbReference>
<name>A0A7X9SYE4_9CORY</name>
<feature type="transmembrane region" description="Helical" evidence="1">
    <location>
        <begin position="37"/>
        <end position="56"/>
    </location>
</feature>
<evidence type="ECO:0000256" key="1">
    <source>
        <dbReference type="SAM" id="Phobius"/>
    </source>
</evidence>